<protein>
    <submittedName>
        <fullName evidence="1">Uncharacterized protein</fullName>
    </submittedName>
</protein>
<reference evidence="1" key="1">
    <citation type="submission" date="2009-10" db="EMBL/GenBank/DDBJ databases">
        <title>Complete sequence of Fibrobacter succinogenes subsp. succinogenes S85.</title>
        <authorList>
            <consortium name="US DOE Joint Genome Institute"/>
            <person name="Lucas S."/>
            <person name="Copeland A."/>
            <person name="Lapidus A."/>
            <person name="Glavina del Rio T."/>
            <person name="Tice H."/>
            <person name="Bruce D."/>
            <person name="Goodwin L."/>
            <person name="Pitluck S."/>
            <person name="Chertkov O."/>
            <person name="Detter J.C."/>
            <person name="Han C."/>
            <person name="Tapia R."/>
            <person name="Larimer F."/>
            <person name="Land M."/>
            <person name="Hauser L."/>
            <person name="Kyrpides N."/>
            <person name="Mikhailova N."/>
            <person name="Weimer P.J."/>
            <person name="Stevenson D.M."/>
            <person name="Boyum J."/>
            <person name="Brumm P.I."/>
            <person name="Mead D."/>
        </authorList>
    </citation>
    <scope>NUCLEOTIDE SEQUENCE [LARGE SCALE GENOMIC DNA]</scope>
    <source>
        <strain evidence="1">S85</strain>
    </source>
</reference>
<accession>A0ABN3YSW1</accession>
<evidence type="ECO:0000313" key="2">
    <source>
        <dbReference type="Proteomes" id="UP000001497"/>
    </source>
</evidence>
<proteinExistence type="predicted"/>
<name>A0ABN3YSW1_FIBSS</name>
<gene>
    <name evidence="1" type="ordered locus">Fisuc_0938</name>
</gene>
<dbReference type="Proteomes" id="UP000001497">
    <property type="component" value="Chromosome"/>
</dbReference>
<dbReference type="EMBL" id="CP001792">
    <property type="protein sequence ID" value="ACX74545.1"/>
    <property type="molecule type" value="Genomic_DNA"/>
</dbReference>
<evidence type="ECO:0000313" key="1">
    <source>
        <dbReference type="EMBL" id="ACX74545.1"/>
    </source>
</evidence>
<keyword evidence="2" id="KW-1185">Reference proteome</keyword>
<dbReference type="InterPro" id="IPR035093">
    <property type="entry name" value="RelE/ParE_toxin_dom_sf"/>
</dbReference>
<organism evidence="1 2">
    <name type="scientific">Fibrobacter succinogenes (strain ATCC 19169 / S85)</name>
    <dbReference type="NCBI Taxonomy" id="59374"/>
    <lineage>
        <taxon>Bacteria</taxon>
        <taxon>Pseudomonadati</taxon>
        <taxon>Fibrobacterota</taxon>
        <taxon>Fibrobacteria</taxon>
        <taxon>Fibrobacterales</taxon>
        <taxon>Fibrobacteraceae</taxon>
        <taxon>Fibrobacter</taxon>
    </lineage>
</organism>
<sequence>MQHVILCQMENRVFFYSVISELGDASNINRSQIVTTWRQKAPIMNENIDNLSKFDYIIKRYTVRITHKALKNLDKMPKPEQEKFFRLKTALETRGPEQPSFMNYSKLGMNMYHCHLSRKWVACWKNESGTLTIEVYYVGSRESAPYARH</sequence>
<dbReference type="SUPFAM" id="SSF143011">
    <property type="entry name" value="RelE-like"/>
    <property type="match status" value="1"/>
</dbReference>